<dbReference type="EMBL" id="JADGJH010006267">
    <property type="protein sequence ID" value="KAJ3077677.1"/>
    <property type="molecule type" value="Genomic_DNA"/>
</dbReference>
<accession>A0AAD5X5I6</accession>
<protein>
    <submittedName>
        <fullName evidence="2">Uncharacterized protein</fullName>
    </submittedName>
</protein>
<evidence type="ECO:0000313" key="2">
    <source>
        <dbReference type="EMBL" id="KAJ3077677.1"/>
    </source>
</evidence>
<dbReference type="Proteomes" id="UP001211907">
    <property type="component" value="Unassembled WGS sequence"/>
</dbReference>
<keyword evidence="1" id="KW-0732">Signal</keyword>
<organism evidence="2 3">
    <name type="scientific">Physocladia obscura</name>
    <dbReference type="NCBI Taxonomy" id="109957"/>
    <lineage>
        <taxon>Eukaryota</taxon>
        <taxon>Fungi</taxon>
        <taxon>Fungi incertae sedis</taxon>
        <taxon>Chytridiomycota</taxon>
        <taxon>Chytridiomycota incertae sedis</taxon>
        <taxon>Chytridiomycetes</taxon>
        <taxon>Chytridiales</taxon>
        <taxon>Chytriomycetaceae</taxon>
        <taxon>Physocladia</taxon>
    </lineage>
</organism>
<name>A0AAD5X5I6_9FUNG</name>
<gene>
    <name evidence="2" type="ORF">HK100_010946</name>
</gene>
<dbReference type="AlphaFoldDB" id="A0AAD5X5I6"/>
<proteinExistence type="predicted"/>
<comment type="caution">
    <text evidence="2">The sequence shown here is derived from an EMBL/GenBank/DDBJ whole genome shotgun (WGS) entry which is preliminary data.</text>
</comment>
<feature type="signal peptide" evidence="1">
    <location>
        <begin position="1"/>
        <end position="19"/>
    </location>
</feature>
<keyword evidence="3" id="KW-1185">Reference proteome</keyword>
<sequence length="151" mass="15629">MHIETIIYTLACFTLLASATEQQPQNMSIPSVTAANPSNAPNSFMTDPVNSEISTTTTTVLPATANYEDPLSIFSAGIVVIQAAAQIACSIGCSAAAAPAVAASSVPAFTATDASLSAFSSNEKSHAASDLQKKEVASILYLGLFVFLFYL</sequence>
<reference evidence="2" key="1">
    <citation type="submission" date="2020-05" db="EMBL/GenBank/DDBJ databases">
        <title>Phylogenomic resolution of chytrid fungi.</title>
        <authorList>
            <person name="Stajich J.E."/>
            <person name="Amses K."/>
            <person name="Simmons R."/>
            <person name="Seto K."/>
            <person name="Myers J."/>
            <person name="Bonds A."/>
            <person name="Quandt C.A."/>
            <person name="Barry K."/>
            <person name="Liu P."/>
            <person name="Grigoriev I."/>
            <person name="Longcore J.E."/>
            <person name="James T.Y."/>
        </authorList>
    </citation>
    <scope>NUCLEOTIDE SEQUENCE</scope>
    <source>
        <strain evidence="2">JEL0513</strain>
    </source>
</reference>
<feature type="chain" id="PRO_5042170202" evidence="1">
    <location>
        <begin position="20"/>
        <end position="151"/>
    </location>
</feature>
<evidence type="ECO:0000313" key="3">
    <source>
        <dbReference type="Proteomes" id="UP001211907"/>
    </source>
</evidence>
<evidence type="ECO:0000256" key="1">
    <source>
        <dbReference type="SAM" id="SignalP"/>
    </source>
</evidence>